<keyword evidence="4" id="KW-1185">Reference proteome</keyword>
<dbReference type="STRING" id="407821.A0A087T008"/>
<evidence type="ECO:0000256" key="1">
    <source>
        <dbReference type="PROSITE-ProRule" id="PRU00042"/>
    </source>
</evidence>
<proteinExistence type="predicted"/>
<protein>
    <recommendedName>
        <fullName evidence="2">C2H2-type domain-containing protein</fullName>
    </recommendedName>
</protein>
<sequence>MDMFKCKSCSSSFYAKRYLKAHEKRMHKEYTNLNNKVAPFSCTYCTKQFCTKNSLAKHRIRIHNIRRSNIKCGEDECRELFPTTGDLRSHLETCHNYSNMTKCIKLEFQKKQDFYSWLSDEERKTKTHFVVDSSGQKHKNYTRTLFCCNRSGTYKAKGKGERQLKAQGTSKTGFSCTATVILKDFGNRFEAVYFKEHYKHEKSLCHLPIPKQEKQSIAGKLLQGVEEKRILQDARFSSRDDIETKQLITRKDLHNIKRDFGLSINSKGLILTDDETSVWSWVNTMSQMEFNPVLMYKRQGKKYANVNENDFMLAIMTEFQKKMLIEFGNDRICIDSTHGISAYGFELVTLLVVDKYEEGIPVAFLISSTVSEKILVNFFNCIKKIIDIKPKVFMSDDAPMFYNAWEHTFGSCQKLLCAWHVDRAWKGHLNSVPKHKRQAVYKTLKTLMYELDEEMFNKMLETFSEQLCEDEDTREFHKYFMTYYFERAKMWAYCFRKGAKINTNMYVETFHRKLKYIYLDGKKTKRVDKCIIELINLVNDQKFDTYIKYQKGKITKKTTKTFKRHKAAELLNANCVKKDDVWEVSSELGENSYKIIRDHVCNDLCLITCRLCSCCLKAYKCTCH</sequence>
<dbReference type="OMA" id="TYYYICH"/>
<evidence type="ECO:0000313" key="4">
    <source>
        <dbReference type="Proteomes" id="UP000054359"/>
    </source>
</evidence>
<dbReference type="InterPro" id="IPR018289">
    <property type="entry name" value="MULE_transposase_dom"/>
</dbReference>
<dbReference type="EMBL" id="KK112756">
    <property type="protein sequence ID" value="KFM58447.1"/>
    <property type="molecule type" value="Genomic_DNA"/>
</dbReference>
<dbReference type="AlphaFoldDB" id="A0A087T008"/>
<name>A0A087T008_STEMI</name>
<keyword evidence="1" id="KW-0863">Zinc-finger</keyword>
<feature type="domain" description="C2H2-type" evidence="2">
    <location>
        <begin position="40"/>
        <end position="68"/>
    </location>
</feature>
<dbReference type="GO" id="GO:0008270">
    <property type="term" value="F:zinc ion binding"/>
    <property type="evidence" value="ECO:0007669"/>
    <property type="project" value="UniProtKB-KW"/>
</dbReference>
<feature type="non-terminal residue" evidence="3">
    <location>
        <position position="624"/>
    </location>
</feature>
<dbReference type="InterPro" id="IPR013087">
    <property type="entry name" value="Znf_C2H2_type"/>
</dbReference>
<feature type="domain" description="C2H2-type" evidence="2">
    <location>
        <begin position="4"/>
        <end position="27"/>
    </location>
</feature>
<reference evidence="3 4" key="1">
    <citation type="submission" date="2013-11" db="EMBL/GenBank/DDBJ databases">
        <title>Genome sequencing of Stegodyphus mimosarum.</title>
        <authorList>
            <person name="Bechsgaard J."/>
        </authorList>
    </citation>
    <scope>NUCLEOTIDE SEQUENCE [LARGE SCALE GENOMIC DNA]</scope>
</reference>
<dbReference type="SMART" id="SM00355">
    <property type="entry name" value="ZnF_C2H2"/>
    <property type="match status" value="3"/>
</dbReference>
<dbReference type="Gene3D" id="3.30.160.60">
    <property type="entry name" value="Classic Zinc Finger"/>
    <property type="match status" value="1"/>
</dbReference>
<dbReference type="PANTHER" id="PTHR33936:SF24">
    <property type="entry name" value="C2H2-TYPE DOMAIN-CONTAINING PROTEIN"/>
    <property type="match status" value="1"/>
</dbReference>
<dbReference type="PROSITE" id="PS00028">
    <property type="entry name" value="ZINC_FINGER_C2H2_1"/>
    <property type="match status" value="3"/>
</dbReference>
<dbReference type="SUPFAM" id="SSF57667">
    <property type="entry name" value="beta-beta-alpha zinc fingers"/>
    <property type="match status" value="1"/>
</dbReference>
<dbReference type="Proteomes" id="UP000054359">
    <property type="component" value="Unassembled WGS sequence"/>
</dbReference>
<organism evidence="3 4">
    <name type="scientific">Stegodyphus mimosarum</name>
    <name type="common">African social velvet spider</name>
    <dbReference type="NCBI Taxonomy" id="407821"/>
    <lineage>
        <taxon>Eukaryota</taxon>
        <taxon>Metazoa</taxon>
        <taxon>Ecdysozoa</taxon>
        <taxon>Arthropoda</taxon>
        <taxon>Chelicerata</taxon>
        <taxon>Arachnida</taxon>
        <taxon>Araneae</taxon>
        <taxon>Araneomorphae</taxon>
        <taxon>Entelegynae</taxon>
        <taxon>Eresoidea</taxon>
        <taxon>Eresidae</taxon>
        <taxon>Stegodyphus</taxon>
    </lineage>
</organism>
<keyword evidence="1" id="KW-0479">Metal-binding</keyword>
<dbReference type="PROSITE" id="PS50157">
    <property type="entry name" value="ZINC_FINGER_C2H2_2"/>
    <property type="match status" value="2"/>
</dbReference>
<evidence type="ECO:0000259" key="2">
    <source>
        <dbReference type="PROSITE" id="PS50157"/>
    </source>
</evidence>
<accession>A0A087T008</accession>
<evidence type="ECO:0000313" key="3">
    <source>
        <dbReference type="EMBL" id="KFM58447.1"/>
    </source>
</evidence>
<gene>
    <name evidence="3" type="ORF">X975_10518</name>
</gene>
<dbReference type="InterPro" id="IPR052797">
    <property type="entry name" value="RegFact_GeneExpr_CellDeath"/>
</dbReference>
<keyword evidence="1" id="KW-0862">Zinc</keyword>
<dbReference type="PANTHER" id="PTHR33936">
    <property type="entry name" value="PROTEIN CBG17840"/>
    <property type="match status" value="1"/>
</dbReference>
<dbReference type="Pfam" id="PF10551">
    <property type="entry name" value="MULE"/>
    <property type="match status" value="1"/>
</dbReference>
<dbReference type="OrthoDB" id="6425214at2759"/>
<dbReference type="InterPro" id="IPR036236">
    <property type="entry name" value="Znf_C2H2_sf"/>
</dbReference>